<evidence type="ECO:0000256" key="1">
    <source>
        <dbReference type="ARBA" id="ARBA00009574"/>
    </source>
</evidence>
<dbReference type="InterPro" id="IPR011335">
    <property type="entry name" value="Restrct_endonuc-II-like"/>
</dbReference>
<evidence type="ECO:0000313" key="7">
    <source>
        <dbReference type="Proteomes" id="UP000789375"/>
    </source>
</evidence>
<gene>
    <name evidence="6" type="ORF">FMOSSE_LOCUS9673</name>
</gene>
<proteinExistence type="inferred from homology"/>
<comment type="caution">
    <text evidence="6">The sequence shown here is derived from an EMBL/GenBank/DDBJ whole genome shotgun (WGS) entry which is preliminary data.</text>
</comment>
<dbReference type="GO" id="GO:0009307">
    <property type="term" value="P:DNA restriction-modification system"/>
    <property type="evidence" value="ECO:0007669"/>
    <property type="project" value="InterPro"/>
</dbReference>
<keyword evidence="3 4" id="KW-0175">Coiled coil</keyword>
<evidence type="ECO:0000256" key="2">
    <source>
        <dbReference type="ARBA" id="ARBA00013807"/>
    </source>
</evidence>
<dbReference type="InterPro" id="IPR011856">
    <property type="entry name" value="tRNA_endonuc-like_dom_sf"/>
</dbReference>
<dbReference type="Gene3D" id="3.40.1350.10">
    <property type="match status" value="1"/>
</dbReference>
<dbReference type="AlphaFoldDB" id="A0A9N9CUP4"/>
<name>A0A9N9CUP4_FUNMO</name>
<dbReference type="InterPro" id="IPR018791">
    <property type="entry name" value="UV_resistance/autophagy_Atg14"/>
</dbReference>
<evidence type="ECO:0000256" key="3">
    <source>
        <dbReference type="ARBA" id="ARBA00023054"/>
    </source>
</evidence>
<dbReference type="GO" id="GO:0004519">
    <property type="term" value="F:endonuclease activity"/>
    <property type="evidence" value="ECO:0007669"/>
    <property type="project" value="InterPro"/>
</dbReference>
<dbReference type="EMBL" id="CAJVPP010002905">
    <property type="protein sequence ID" value="CAG8615024.1"/>
    <property type="molecule type" value="Genomic_DNA"/>
</dbReference>
<dbReference type="PANTHER" id="PTHR15157:SF5">
    <property type="entry name" value="UV RADIATION RESISTANCE-ASSOCIATED GENE PROTEIN"/>
    <property type="match status" value="1"/>
</dbReference>
<evidence type="ECO:0000313" key="6">
    <source>
        <dbReference type="EMBL" id="CAG8615024.1"/>
    </source>
</evidence>
<organism evidence="6 7">
    <name type="scientific">Funneliformis mosseae</name>
    <name type="common">Endomycorrhizal fungus</name>
    <name type="synonym">Glomus mosseae</name>
    <dbReference type="NCBI Taxonomy" id="27381"/>
    <lineage>
        <taxon>Eukaryota</taxon>
        <taxon>Fungi</taxon>
        <taxon>Fungi incertae sedis</taxon>
        <taxon>Mucoromycota</taxon>
        <taxon>Glomeromycotina</taxon>
        <taxon>Glomeromycetes</taxon>
        <taxon>Glomerales</taxon>
        <taxon>Glomeraceae</taxon>
        <taxon>Funneliformis</taxon>
    </lineage>
</organism>
<protein>
    <recommendedName>
        <fullName evidence="2">Autophagy-related protein 14</fullName>
    </recommendedName>
</protein>
<dbReference type="Pfam" id="PF10186">
    <property type="entry name" value="ATG14"/>
    <property type="match status" value="1"/>
</dbReference>
<comment type="similarity">
    <text evidence="1">Belongs to the ATG14 family.</text>
</comment>
<reference evidence="6" key="1">
    <citation type="submission" date="2021-06" db="EMBL/GenBank/DDBJ databases">
        <authorList>
            <person name="Kallberg Y."/>
            <person name="Tangrot J."/>
            <person name="Rosling A."/>
        </authorList>
    </citation>
    <scope>NUCLEOTIDE SEQUENCE</scope>
    <source>
        <strain evidence="6">87-6 pot B 2015</strain>
    </source>
</reference>
<dbReference type="Pfam" id="PF04471">
    <property type="entry name" value="Mrr_cat"/>
    <property type="match status" value="1"/>
</dbReference>
<keyword evidence="7" id="KW-1185">Reference proteome</keyword>
<feature type="coiled-coil region" evidence="4">
    <location>
        <begin position="204"/>
        <end position="260"/>
    </location>
</feature>
<dbReference type="GO" id="GO:0000323">
    <property type="term" value="C:lytic vacuole"/>
    <property type="evidence" value="ECO:0007669"/>
    <property type="project" value="TreeGrafter"/>
</dbReference>
<dbReference type="GO" id="GO:0003677">
    <property type="term" value="F:DNA binding"/>
    <property type="evidence" value="ECO:0007669"/>
    <property type="project" value="InterPro"/>
</dbReference>
<accession>A0A9N9CUP4</accession>
<feature type="domain" description="Restriction endonuclease type IV Mrr" evidence="5">
    <location>
        <begin position="8"/>
        <end position="111"/>
    </location>
</feature>
<evidence type="ECO:0000256" key="4">
    <source>
        <dbReference type="SAM" id="Coils"/>
    </source>
</evidence>
<dbReference type="GO" id="GO:0006302">
    <property type="term" value="P:double-strand break repair"/>
    <property type="evidence" value="ECO:0007669"/>
    <property type="project" value="UniProtKB-ARBA"/>
</dbReference>
<dbReference type="InterPro" id="IPR007560">
    <property type="entry name" value="Restrct_endonuc_IV_Mrr"/>
</dbReference>
<dbReference type="GO" id="GO:0035493">
    <property type="term" value="P:SNARE complex assembly"/>
    <property type="evidence" value="ECO:0007669"/>
    <property type="project" value="TreeGrafter"/>
</dbReference>
<evidence type="ECO:0000259" key="5">
    <source>
        <dbReference type="Pfam" id="PF04471"/>
    </source>
</evidence>
<sequence length="510" mass="57814">MSSAVDRGRTFELEIVVKLREVEIECMHTGGRGDGGVDIRGRIAGIPYVIQCKNWRHPDTIRNLEGVLTRQPSGTIGVVVAPLKGRFTPGVIETSRTSVYDIILTDKANICKDLIDIVAVCLSRFSRCQMDVGQKSKQNRAPSPQAAKRSYTYDAILRLNIDENCLIDLQRSQDDIISNIGQILEKEKSKLVLQREKSSSSLRLSRYHAEIADKSKALEEVRNNLYTKFKYNNHEDRRRITSLRENIRSRRAALEEAKKRYQTGNEYLEESQKILERDRESLSSTTSKLCVRQRELVADLLTIYPIDPIDAKTFSFKILDVPLPNSVFTGCDDEQVATALGFTCHLTYMLAYYLGVPIRFPMIPMSSRSTIRDPISASLGDSRQFPLHAKGVDRYRFEYAVFLLNKNIEQYLILSLSSGQSSHLRKIIPHNCVMPRNINNAIASTSNMDHVLEEGEREEHLHSFSKSPNTSNSIISIDSSKRSRNVINTLQKSTIESHRKNSQGFELGVT</sequence>
<dbReference type="PANTHER" id="PTHR15157">
    <property type="entry name" value="UV RADIATION RESISTANCE-ASSOCIATED GENE PROTEIN"/>
    <property type="match status" value="1"/>
</dbReference>
<dbReference type="GO" id="GO:0005768">
    <property type="term" value="C:endosome"/>
    <property type="evidence" value="ECO:0007669"/>
    <property type="project" value="TreeGrafter"/>
</dbReference>
<dbReference type="SUPFAM" id="SSF52980">
    <property type="entry name" value="Restriction endonuclease-like"/>
    <property type="match status" value="1"/>
</dbReference>
<dbReference type="GO" id="GO:0032991">
    <property type="term" value="C:protein-containing complex"/>
    <property type="evidence" value="ECO:0007669"/>
    <property type="project" value="UniProtKB-ARBA"/>
</dbReference>
<dbReference type="GO" id="GO:0000149">
    <property type="term" value="F:SNARE binding"/>
    <property type="evidence" value="ECO:0007669"/>
    <property type="project" value="TreeGrafter"/>
</dbReference>
<dbReference type="Proteomes" id="UP000789375">
    <property type="component" value="Unassembled WGS sequence"/>
</dbReference>